<dbReference type="EMBL" id="ML991832">
    <property type="protein sequence ID" value="KAF2231016.1"/>
    <property type="molecule type" value="Genomic_DNA"/>
</dbReference>
<evidence type="ECO:0000313" key="1">
    <source>
        <dbReference type="EMBL" id="KAF2231016.1"/>
    </source>
</evidence>
<dbReference type="AlphaFoldDB" id="A0A6A6GYX4"/>
<dbReference type="OrthoDB" id="429813at2759"/>
<keyword evidence="2" id="KW-1185">Reference proteome</keyword>
<reference evidence="1" key="1">
    <citation type="journal article" date="2020" name="Stud. Mycol.">
        <title>101 Dothideomycetes genomes: a test case for predicting lifestyles and emergence of pathogens.</title>
        <authorList>
            <person name="Haridas S."/>
            <person name="Albert R."/>
            <person name="Binder M."/>
            <person name="Bloem J."/>
            <person name="Labutti K."/>
            <person name="Salamov A."/>
            <person name="Andreopoulos B."/>
            <person name="Baker S."/>
            <person name="Barry K."/>
            <person name="Bills G."/>
            <person name="Bluhm B."/>
            <person name="Cannon C."/>
            <person name="Castanera R."/>
            <person name="Culley D."/>
            <person name="Daum C."/>
            <person name="Ezra D."/>
            <person name="Gonzalez J."/>
            <person name="Henrissat B."/>
            <person name="Kuo A."/>
            <person name="Liang C."/>
            <person name="Lipzen A."/>
            <person name="Lutzoni F."/>
            <person name="Magnuson J."/>
            <person name="Mondo S."/>
            <person name="Nolan M."/>
            <person name="Ohm R."/>
            <person name="Pangilinan J."/>
            <person name="Park H.-J."/>
            <person name="Ramirez L."/>
            <person name="Alfaro M."/>
            <person name="Sun H."/>
            <person name="Tritt A."/>
            <person name="Yoshinaga Y."/>
            <person name="Zwiers L.-H."/>
            <person name="Turgeon B."/>
            <person name="Goodwin S."/>
            <person name="Spatafora J."/>
            <person name="Crous P."/>
            <person name="Grigoriev I."/>
        </authorList>
    </citation>
    <scope>NUCLEOTIDE SEQUENCE</scope>
    <source>
        <strain evidence="1">Tuck. ex Michener</strain>
    </source>
</reference>
<evidence type="ECO:0008006" key="3">
    <source>
        <dbReference type="Google" id="ProtNLM"/>
    </source>
</evidence>
<organism evidence="1 2">
    <name type="scientific">Viridothelium virens</name>
    <name type="common">Speckled blister lichen</name>
    <name type="synonym">Trypethelium virens</name>
    <dbReference type="NCBI Taxonomy" id="1048519"/>
    <lineage>
        <taxon>Eukaryota</taxon>
        <taxon>Fungi</taxon>
        <taxon>Dikarya</taxon>
        <taxon>Ascomycota</taxon>
        <taxon>Pezizomycotina</taxon>
        <taxon>Dothideomycetes</taxon>
        <taxon>Dothideomycetes incertae sedis</taxon>
        <taxon>Trypetheliales</taxon>
        <taxon>Trypetheliaceae</taxon>
        <taxon>Viridothelium</taxon>
    </lineage>
</organism>
<name>A0A6A6GYX4_VIRVR</name>
<proteinExistence type="predicted"/>
<gene>
    <name evidence="1" type="ORF">EV356DRAFT_519126</name>
</gene>
<evidence type="ECO:0000313" key="2">
    <source>
        <dbReference type="Proteomes" id="UP000800092"/>
    </source>
</evidence>
<accession>A0A6A6GYX4</accession>
<dbReference type="Pfam" id="PF23562">
    <property type="entry name" value="AMP-binding_C_3"/>
    <property type="match status" value="1"/>
</dbReference>
<sequence>MSGQNFFIIKLKIQLSTGRFQAGLLVETSNNKTGDISLETIRDEIWGMLRKANEETVARGRVPKDMIVFANPDKPFPRSGKGSVQRGLPPDLYSDEINETYERKSLLEDGALEGLSSQDVEILTKIFRHWIGSQTGRQVPDMSDDLFDAGLGLDSLLVL</sequence>
<protein>
    <recommendedName>
        <fullName evidence="3">Carrier domain-containing protein</fullName>
    </recommendedName>
</protein>
<dbReference type="Proteomes" id="UP000800092">
    <property type="component" value="Unassembled WGS sequence"/>
</dbReference>